<reference evidence="4 5" key="1">
    <citation type="journal article" date="2018" name="Appl. Microbiol. Biotechnol.">
        <title>Co-cultivation of the strictly anaerobic methanogen Methanosarcina barkeri with aerobic methanotrophs in an oxygen-limited membrane bioreactor.</title>
        <authorList>
            <person name="In 't Zandt M.H."/>
            <person name="van den Bosch T.J.M."/>
            <person name="Rijkers R."/>
            <person name="van Kessel M.A.H.J."/>
            <person name="Jetten M.S.M."/>
            <person name="Welte C.U."/>
        </authorList>
    </citation>
    <scope>NUCLEOTIDE SEQUENCE [LARGE SCALE GENOMIC DNA]</scope>
    <source>
        <strain evidence="4 5">DSM 17706</strain>
    </source>
</reference>
<dbReference type="OrthoDB" id="9788289at2"/>
<dbReference type="InterPro" id="IPR006698">
    <property type="entry name" value="UPF0229"/>
</dbReference>
<feature type="region of interest" description="Disordered" evidence="3">
    <location>
        <begin position="35"/>
        <end position="107"/>
    </location>
</feature>
<dbReference type="NCBIfam" id="NF003707">
    <property type="entry name" value="PRK05325.1-2"/>
    <property type="match status" value="1"/>
</dbReference>
<keyword evidence="2" id="KW-0175">Coiled coil</keyword>
<dbReference type="PANTHER" id="PTHR30510">
    <property type="entry name" value="UPF0229 PROTEIN YEAH"/>
    <property type="match status" value="1"/>
</dbReference>
<dbReference type="Pfam" id="PF04285">
    <property type="entry name" value="DUF444"/>
    <property type="match status" value="1"/>
</dbReference>
<protein>
    <recommendedName>
        <fullName evidence="1">UPF0229 protein C5689_00150</fullName>
    </recommendedName>
</protein>
<evidence type="ECO:0000313" key="5">
    <source>
        <dbReference type="Proteomes" id="UP000245137"/>
    </source>
</evidence>
<dbReference type="PANTHER" id="PTHR30510:SF2">
    <property type="entry name" value="UPF0229 PROTEIN YEAH"/>
    <property type="match status" value="1"/>
</dbReference>
<gene>
    <name evidence="4" type="ORF">C5689_00150</name>
</gene>
<dbReference type="RefSeq" id="WP_108915255.1">
    <property type="nucleotide sequence ID" value="NZ_BGJY01000001.1"/>
</dbReference>
<dbReference type="AlphaFoldDB" id="A0A2U1SVC9"/>
<feature type="compositionally biased region" description="Basic and acidic residues" evidence="3">
    <location>
        <begin position="80"/>
        <end position="94"/>
    </location>
</feature>
<dbReference type="NCBIfam" id="NF003708">
    <property type="entry name" value="PRK05325.1-3"/>
    <property type="match status" value="1"/>
</dbReference>
<proteinExistence type="inferred from homology"/>
<dbReference type="HAMAP" id="MF_01232">
    <property type="entry name" value="UPF0229"/>
    <property type="match status" value="1"/>
</dbReference>
<sequence length="435" mass="49927">MHIVDRRLNPGGKSFANRQRFLRRAKDMVEKAVREASKDRAIGDLDSPGEISIPSEGTREPTFRHTQGSRRDLVLPGNKDYVEGDLIERPRGEGDGDGSGGQVGRGDGQEDAFRFILTRDEFLSIFLDDLELPDLAKRRVAQTEKEGLRRAGYTTTGTPANLALHRTLQTSLSRRIALKRPKQSAVDDLERRLAEAQSRDEVEVERLSAELEALRHKRARISYLDPIDLRYRRFERFPKPVTQAVMFCLMDVSGSMTEHMKDLAKRFFMLLHVFLTRRYKRVEIVFIRHTDRAGEVDEDTFFRSAETGGTMVSSALQEMLKVIRERYDPGVWNIYAAQASDGDNLSSDNPQTRELLQNHILPLCQYFAYVEVSGPNAETHGYVPHHGQSSLWLTYAALQKENEKFQMRRVSRREHIYSVFRQLFQRRVAKTAEVG</sequence>
<organism evidence="4 5">
    <name type="scientific">Methylosinus sporium</name>
    <dbReference type="NCBI Taxonomy" id="428"/>
    <lineage>
        <taxon>Bacteria</taxon>
        <taxon>Pseudomonadati</taxon>
        <taxon>Pseudomonadota</taxon>
        <taxon>Alphaproteobacteria</taxon>
        <taxon>Hyphomicrobiales</taxon>
        <taxon>Methylocystaceae</taxon>
        <taxon>Methylosinus</taxon>
    </lineage>
</organism>
<comment type="similarity">
    <text evidence="1">Belongs to the UPF0229 family.</text>
</comment>
<feature type="compositionally biased region" description="Gly residues" evidence="3">
    <location>
        <begin position="97"/>
        <end position="106"/>
    </location>
</feature>
<evidence type="ECO:0000313" key="4">
    <source>
        <dbReference type="EMBL" id="PWB95573.1"/>
    </source>
</evidence>
<accession>A0A2U1SVC9</accession>
<keyword evidence="5" id="KW-1185">Reference proteome</keyword>
<dbReference type="Proteomes" id="UP000245137">
    <property type="component" value="Unassembled WGS sequence"/>
</dbReference>
<name>A0A2U1SVC9_METSR</name>
<evidence type="ECO:0000256" key="2">
    <source>
        <dbReference type="SAM" id="Coils"/>
    </source>
</evidence>
<dbReference type="EMBL" id="PUIV01000001">
    <property type="protein sequence ID" value="PWB95573.1"/>
    <property type="molecule type" value="Genomic_DNA"/>
</dbReference>
<feature type="coiled-coil region" evidence="2">
    <location>
        <begin position="186"/>
        <end position="217"/>
    </location>
</feature>
<comment type="caution">
    <text evidence="4">The sequence shown here is derived from an EMBL/GenBank/DDBJ whole genome shotgun (WGS) entry which is preliminary data.</text>
</comment>
<feature type="compositionally biased region" description="Basic and acidic residues" evidence="3">
    <location>
        <begin position="57"/>
        <end position="73"/>
    </location>
</feature>
<evidence type="ECO:0000256" key="3">
    <source>
        <dbReference type="SAM" id="MobiDB-lite"/>
    </source>
</evidence>
<evidence type="ECO:0000256" key="1">
    <source>
        <dbReference type="HAMAP-Rule" id="MF_01232"/>
    </source>
</evidence>